<accession>W9IFN8</accession>
<dbReference type="AlphaFoldDB" id="W9IFN8"/>
<protein>
    <submittedName>
        <fullName evidence="1">Uncharacterized protein</fullName>
    </submittedName>
</protein>
<dbReference type="EMBL" id="JH717842">
    <property type="protein sequence ID" value="EWY93427.1"/>
    <property type="molecule type" value="Genomic_DNA"/>
</dbReference>
<dbReference type="Proteomes" id="UP000030753">
    <property type="component" value="Unassembled WGS sequence"/>
</dbReference>
<dbReference type="HOGENOM" id="CLU_3351115_0_0_1"/>
<organism evidence="1 2">
    <name type="scientific">Fusarium oxysporum NRRL 32931</name>
    <dbReference type="NCBI Taxonomy" id="660029"/>
    <lineage>
        <taxon>Eukaryota</taxon>
        <taxon>Fungi</taxon>
        <taxon>Dikarya</taxon>
        <taxon>Ascomycota</taxon>
        <taxon>Pezizomycotina</taxon>
        <taxon>Sordariomycetes</taxon>
        <taxon>Hypocreomycetidae</taxon>
        <taxon>Hypocreales</taxon>
        <taxon>Nectriaceae</taxon>
        <taxon>Fusarium</taxon>
        <taxon>Fusarium oxysporum species complex</taxon>
    </lineage>
</organism>
<evidence type="ECO:0000313" key="2">
    <source>
        <dbReference type="Proteomes" id="UP000030753"/>
    </source>
</evidence>
<name>W9IFN8_FUSOX</name>
<gene>
    <name evidence="1" type="ORF">FOYG_06636</name>
</gene>
<sequence>MKSSVGKRGAVRSMVMRRGAVAYIQGTVLFGFNGRCW</sequence>
<evidence type="ECO:0000313" key="1">
    <source>
        <dbReference type="EMBL" id="EWY93427.1"/>
    </source>
</evidence>
<proteinExistence type="predicted"/>
<reference evidence="1 2" key="1">
    <citation type="submission" date="2011-06" db="EMBL/GenBank/DDBJ databases">
        <title>The Genome Sequence of Fusarium oxysporum FOSC 3-a.</title>
        <authorList>
            <consortium name="The Broad Institute Genome Sequencing Platform"/>
            <person name="Ma L.-J."/>
            <person name="Gale L.R."/>
            <person name="Schwartz D.C."/>
            <person name="Zhou S."/>
            <person name="Corby-Kistler H."/>
            <person name="Young S.K."/>
            <person name="Zeng Q."/>
            <person name="Gargeya S."/>
            <person name="Fitzgerald M."/>
            <person name="Haas B."/>
            <person name="Abouelleil A."/>
            <person name="Alvarado L."/>
            <person name="Arachchi H.M."/>
            <person name="Berlin A."/>
            <person name="Brown A."/>
            <person name="Chapman S.B."/>
            <person name="Chen Z."/>
            <person name="Dunbar C."/>
            <person name="Freedman E."/>
            <person name="Gearin G."/>
            <person name="Gellesch M."/>
            <person name="Goldberg J."/>
            <person name="Griggs A."/>
            <person name="Gujja S."/>
            <person name="Heiman D."/>
            <person name="Howarth C."/>
            <person name="Larson L."/>
            <person name="Lui A."/>
            <person name="MacDonald P.J.P."/>
            <person name="Mehta T."/>
            <person name="Montmayeur A."/>
            <person name="Murphy C."/>
            <person name="Neiman D."/>
            <person name="Pearson M."/>
            <person name="Priest M."/>
            <person name="Roberts A."/>
            <person name="Saif S."/>
            <person name="Shea T."/>
            <person name="Shenoy N."/>
            <person name="Sisk P."/>
            <person name="Stolte C."/>
            <person name="Sykes S."/>
            <person name="Wortman J."/>
            <person name="Nusbaum C."/>
            <person name="Birren B."/>
        </authorList>
    </citation>
    <scope>NUCLEOTIDE SEQUENCE [LARGE SCALE GENOMIC DNA]</scope>
    <source>
        <strain evidence="2">FOSC 3-a</strain>
    </source>
</reference>